<proteinExistence type="inferred from homology"/>
<comment type="pathway">
    <text evidence="1">Protein modification; protein glycosylation.</text>
</comment>
<keyword evidence="4" id="KW-0328">Glycosyltransferase</keyword>
<evidence type="ECO:0000256" key="2">
    <source>
        <dbReference type="ARBA" id="ARBA00005386"/>
    </source>
</evidence>
<dbReference type="InterPro" id="IPR029489">
    <property type="entry name" value="OGT/SEC/SPY_C"/>
</dbReference>
<dbReference type="EC" id="2.4.1.255" evidence="3"/>
<organism evidence="11">
    <name type="scientific">Pelagomonas calceolata</name>
    <dbReference type="NCBI Taxonomy" id="35677"/>
    <lineage>
        <taxon>Eukaryota</taxon>
        <taxon>Sar</taxon>
        <taxon>Stramenopiles</taxon>
        <taxon>Ochrophyta</taxon>
        <taxon>Pelagophyceae</taxon>
        <taxon>Pelagomonadales</taxon>
        <taxon>Pelagomonadaceae</taxon>
        <taxon>Pelagomonas</taxon>
    </lineage>
</organism>
<accession>A0A7S3ZLD0</accession>
<gene>
    <name evidence="11" type="ORF">PCAL00307_LOCUS2311</name>
    <name evidence="12" type="ORF">PECAL_4P04060</name>
</gene>
<evidence type="ECO:0000256" key="6">
    <source>
        <dbReference type="ARBA" id="ARBA00022737"/>
    </source>
</evidence>
<feature type="compositionally biased region" description="Basic and acidic residues" evidence="9">
    <location>
        <begin position="951"/>
        <end position="960"/>
    </location>
</feature>
<dbReference type="InterPro" id="IPR011990">
    <property type="entry name" value="TPR-like_helical_dom_sf"/>
</dbReference>
<feature type="region of interest" description="Disordered" evidence="9">
    <location>
        <begin position="1"/>
        <end position="40"/>
    </location>
</feature>
<evidence type="ECO:0000313" key="13">
    <source>
        <dbReference type="Proteomes" id="UP000789595"/>
    </source>
</evidence>
<dbReference type="SUPFAM" id="SSF48452">
    <property type="entry name" value="TPR-like"/>
    <property type="match status" value="2"/>
</dbReference>
<dbReference type="GO" id="GO:0097363">
    <property type="term" value="F:protein O-acetylglucosaminyltransferase activity"/>
    <property type="evidence" value="ECO:0007669"/>
    <property type="project" value="UniProtKB-EC"/>
</dbReference>
<dbReference type="PANTHER" id="PTHR44998">
    <property type="match status" value="1"/>
</dbReference>
<comment type="similarity">
    <text evidence="2">Belongs to the glycosyltransferase 41 family. O-GlcNAc transferase subfamily.</text>
</comment>
<evidence type="ECO:0000256" key="4">
    <source>
        <dbReference type="ARBA" id="ARBA00022676"/>
    </source>
</evidence>
<dbReference type="Pfam" id="PF13431">
    <property type="entry name" value="TPR_17"/>
    <property type="match status" value="1"/>
</dbReference>
<evidence type="ECO:0000256" key="9">
    <source>
        <dbReference type="SAM" id="MobiDB-lite"/>
    </source>
</evidence>
<dbReference type="SMART" id="SM00028">
    <property type="entry name" value="TPR"/>
    <property type="match status" value="9"/>
</dbReference>
<dbReference type="PROSITE" id="PS50005">
    <property type="entry name" value="TPR"/>
    <property type="match status" value="3"/>
</dbReference>
<evidence type="ECO:0000256" key="7">
    <source>
        <dbReference type="ARBA" id="ARBA00022803"/>
    </source>
</evidence>
<evidence type="ECO:0000313" key="11">
    <source>
        <dbReference type="EMBL" id="CAE0686877.1"/>
    </source>
</evidence>
<feature type="repeat" description="TPR" evidence="8">
    <location>
        <begin position="132"/>
        <end position="165"/>
    </location>
</feature>
<dbReference type="Pfam" id="PF13432">
    <property type="entry name" value="TPR_16"/>
    <property type="match status" value="2"/>
</dbReference>
<feature type="repeat" description="TPR" evidence="8">
    <location>
        <begin position="334"/>
        <end position="367"/>
    </location>
</feature>
<evidence type="ECO:0000256" key="5">
    <source>
        <dbReference type="ARBA" id="ARBA00022679"/>
    </source>
</evidence>
<dbReference type="Gene3D" id="3.40.50.11380">
    <property type="match status" value="1"/>
</dbReference>
<evidence type="ECO:0000256" key="1">
    <source>
        <dbReference type="ARBA" id="ARBA00004922"/>
    </source>
</evidence>
<keyword evidence="13" id="KW-1185">Reference proteome</keyword>
<dbReference type="Gene3D" id="1.25.40.10">
    <property type="entry name" value="Tetratricopeptide repeat domain"/>
    <property type="match status" value="3"/>
</dbReference>
<evidence type="ECO:0000313" key="12">
    <source>
        <dbReference type="EMBL" id="CAH0373225.1"/>
    </source>
</evidence>
<feature type="region of interest" description="Disordered" evidence="9">
    <location>
        <begin position="939"/>
        <end position="961"/>
    </location>
</feature>
<keyword evidence="6" id="KW-0677">Repeat</keyword>
<feature type="repeat" description="TPR" evidence="8">
    <location>
        <begin position="1002"/>
        <end position="1035"/>
    </location>
</feature>
<dbReference type="PANTHER" id="PTHR44998:SF1">
    <property type="entry name" value="UDP-N-ACETYLGLUCOSAMINE--PEPTIDE N-ACETYLGLUCOSAMINYLTRANSFERASE 110 KDA SUBUNIT"/>
    <property type="match status" value="1"/>
</dbReference>
<dbReference type="Proteomes" id="UP000789595">
    <property type="component" value="Unassembled WGS sequence"/>
</dbReference>
<dbReference type="OrthoDB" id="9991317at2759"/>
<keyword evidence="7 8" id="KW-0802">TPR repeat</keyword>
<reference evidence="11" key="1">
    <citation type="submission" date="2021-01" db="EMBL/GenBank/DDBJ databases">
        <authorList>
            <person name="Corre E."/>
            <person name="Pelletier E."/>
            <person name="Niang G."/>
            <person name="Scheremetjew M."/>
            <person name="Finn R."/>
            <person name="Kale V."/>
            <person name="Holt S."/>
            <person name="Cochrane G."/>
            <person name="Meng A."/>
            <person name="Brown T."/>
            <person name="Cohen L."/>
        </authorList>
    </citation>
    <scope>NUCLEOTIDE SEQUENCE</scope>
    <source>
        <strain evidence="11">CCMP1756</strain>
    </source>
</reference>
<keyword evidence="5" id="KW-0808">Transferase</keyword>
<dbReference type="Gene3D" id="3.40.50.2000">
    <property type="entry name" value="Glycogen Phosphorylase B"/>
    <property type="match status" value="1"/>
</dbReference>
<dbReference type="EMBL" id="CAKKNE010000004">
    <property type="protein sequence ID" value="CAH0373225.1"/>
    <property type="molecule type" value="Genomic_DNA"/>
</dbReference>
<name>A0A7S3ZLD0_9STRA</name>
<sequence>MTLARRLRDALGSQMPGADSRSTPCGSPPDRRRARKRQEGSRTMVVWARTLLLLAVSAAAEDPHLARLRQAAQLQNDGRLAEAVPIYEDVLRQVPNHPDALHLSGLAALAAGDAVKAKELVERASSLRPNDPTMLSNLGEVYRSIGDAQTGVALLRRAVAIAPQDLGVKRNLIAVLWDAQLYAEFCQASRELLEQIGVSLDSPQRAADPNFHFVERRARFDVADSAQRHRCHGASDDDAFRWFEYALKAYPEDARLWIGAGVAAHAKGLLDVAAERYERAYTLAASDTTLAEDQRHAFVLQARVNRAAIDHERGLSELAIEGYEAVLRLEPEHAQALNNLGAALVTVGRHDDAVKVLEKCLEVEPGQVQALTNLAAHWANEGYLERASLLNNRAIKLYLQRDPRRAAGLFAREAFAIRPIVEDAAAMYAARLDFARRVASLEWLLQRRTLIIDDPVVEVEHVHFYLPYPGLDDRPLQEAVARCYERMIPQLAGPVPGLSPEPVRVRRARIGFLSKLFAEHEPHGLLLEGVVQHLPRDRFVVVVLPVASPGRDAASELLRSSADELIELGLNMRENRLTLIKAKLDVLVFADMLSEPMSYFLGFSRFAPVQVCFWGNPLTTGRSSIDYFVSADRMEHPYRTLAGDEWSEQVVLLDGQGIWYRRPSIPEGLPYPNREAAVAARQALGLPQGDWPLLLCPQSVFKLHPHFDTVVRRILEATTNARVVFTAGRRQAWTKVLVSRLEKTLGPYKSRCAFVPRQMPGADYYKLLAVADVLLHPFPFGGSRTSADGLALGVPVVVRPTTQLRCRMAYSFYASMGLTQKNWTLVASTTNDYVSFAARLANDVEHRRTVAAAVAARQHVIWEDRSVVLGWARFLARVSGQRPVAPADVGLEGDDYEAEDEAPVAPADVGLVEEDAAAIAAHERLDRLYRDDTIIEEKRRALQPQKPIPDVPRERSDQPRPPEALEAARLYEQGDIRGAARQLEMLIKRCYPQGGADCPDEAKVRSDLGAQYHQSDRWEEAVVQLERAVELEPTNGVALNNLAVTLNTLGRADEADDVYERALRAVKARMAPSATGFEEKLLGVLSDKDSWDYATALFNSANQLRDRGDYEGAASKIRRGLKEVIEGDALLALVRAENHRSRDDARLASLRQLGIATNSLAVLDDYLRNASENWYSSQAFPPPYSLLGRDEGPPSDEELAPLGGEATGFELITQVYEPADQVRRMEVAFALAKNLRNARIRKVHVLAENGRDGRFASTVAALVGATHVHVQILGRRLRFSDAEGYAAASLPRRAVILSNADVFFDEDSLRRLGDARTLDLDRRVLALLRWEWTCGFDVEGMDLKTLVAAAAATDAIEERCLRLRARADSQDAWIFRAPVPPLATFDTELGRAKCDNRVAFVLGAAGYDVANPAFALRPRHVQRVLFANGTAPPPKAARSYTSPDEARGATRYVPLADQWVF</sequence>
<dbReference type="EMBL" id="HBIW01002762">
    <property type="protein sequence ID" value="CAE0686877.1"/>
    <property type="molecule type" value="Transcribed_RNA"/>
</dbReference>
<dbReference type="Pfam" id="PF13844">
    <property type="entry name" value="Glyco_transf_41"/>
    <property type="match status" value="1"/>
</dbReference>
<feature type="domain" description="O-GlcNAc transferase C-terminal" evidence="10">
    <location>
        <begin position="675"/>
        <end position="857"/>
    </location>
</feature>
<evidence type="ECO:0000256" key="8">
    <source>
        <dbReference type="PROSITE-ProRule" id="PRU00339"/>
    </source>
</evidence>
<dbReference type="PROSITE" id="PS50293">
    <property type="entry name" value="TPR_REGION"/>
    <property type="match status" value="1"/>
</dbReference>
<evidence type="ECO:0000256" key="3">
    <source>
        <dbReference type="ARBA" id="ARBA00011970"/>
    </source>
</evidence>
<reference evidence="12" key="2">
    <citation type="submission" date="2021-11" db="EMBL/GenBank/DDBJ databases">
        <authorList>
            <consortium name="Genoscope - CEA"/>
            <person name="William W."/>
        </authorList>
    </citation>
    <scope>NUCLEOTIDE SEQUENCE</scope>
</reference>
<dbReference type="Pfam" id="PF14559">
    <property type="entry name" value="TPR_19"/>
    <property type="match status" value="1"/>
</dbReference>
<dbReference type="InterPro" id="IPR019734">
    <property type="entry name" value="TPR_rpt"/>
</dbReference>
<evidence type="ECO:0000259" key="10">
    <source>
        <dbReference type="Pfam" id="PF13844"/>
    </source>
</evidence>
<protein>
    <recommendedName>
        <fullName evidence="3">protein O-GlcNAc transferase</fullName>
        <ecNumber evidence="3">2.4.1.255</ecNumber>
    </recommendedName>
</protein>